<keyword evidence="2" id="KW-1185">Reference proteome</keyword>
<sequence>MNTLASQSVNITTNGYVEVHKRNTTGQPEYVYSNNPVTSAKIKKTTVKGATHYLYLGSKIKGLKTTRVGKKGAYQYRLALKNLHKPQTISSNNEDSGASSLASLYSLGGVTYYTPIGTTGNTFGSDSQIY</sequence>
<accession>A0A081BKF6</accession>
<protein>
    <submittedName>
        <fullName evidence="1">Uncharacterized protein</fullName>
    </submittedName>
</protein>
<reference evidence="1" key="1">
    <citation type="journal article" date="2014" name="Genome Announc.">
        <title>Draft Genome Sequence of Lactobacillus oryzae Strain SG293T.</title>
        <authorList>
            <person name="Tanizawa Y."/>
            <person name="Fujisawa T."/>
            <person name="Mochizuki T."/>
            <person name="Kaminuma E."/>
            <person name="Nakamura Y."/>
            <person name="Tohno M."/>
        </authorList>
    </citation>
    <scope>NUCLEOTIDE SEQUENCE [LARGE SCALE GENOMIC DNA]</scope>
    <source>
        <strain evidence="1">SG293</strain>
    </source>
</reference>
<proteinExistence type="predicted"/>
<dbReference type="RefSeq" id="WP_034529227.1">
    <property type="nucleotide sequence ID" value="NZ_BBAZ01000034.1"/>
</dbReference>
<organism evidence="1 2">
    <name type="scientific">Secundilactobacillus oryzae JCM 18671</name>
    <dbReference type="NCBI Taxonomy" id="1291743"/>
    <lineage>
        <taxon>Bacteria</taxon>
        <taxon>Bacillati</taxon>
        <taxon>Bacillota</taxon>
        <taxon>Bacilli</taxon>
        <taxon>Lactobacillales</taxon>
        <taxon>Lactobacillaceae</taxon>
        <taxon>Secundilactobacillus</taxon>
    </lineage>
</organism>
<gene>
    <name evidence="1" type="ORF">LOSG293_350130</name>
</gene>
<dbReference type="Proteomes" id="UP000028700">
    <property type="component" value="Unassembled WGS sequence"/>
</dbReference>
<dbReference type="AlphaFoldDB" id="A0A081BKF6"/>
<dbReference type="STRING" id="1291743.LOSG293_350130"/>
<name>A0A081BKF6_9LACO</name>
<evidence type="ECO:0000313" key="1">
    <source>
        <dbReference type="EMBL" id="GAK48524.1"/>
    </source>
</evidence>
<evidence type="ECO:0000313" key="2">
    <source>
        <dbReference type="Proteomes" id="UP000028700"/>
    </source>
</evidence>
<dbReference type="OrthoDB" id="2300155at2"/>
<dbReference type="eggNOG" id="ENOG5030ASU">
    <property type="taxonomic scope" value="Bacteria"/>
</dbReference>
<dbReference type="EMBL" id="BBJM01000035">
    <property type="protein sequence ID" value="GAK48524.1"/>
    <property type="molecule type" value="Genomic_DNA"/>
</dbReference>
<comment type="caution">
    <text evidence="1">The sequence shown here is derived from an EMBL/GenBank/DDBJ whole genome shotgun (WGS) entry which is preliminary data.</text>
</comment>